<gene>
    <name evidence="6" type="ORF">INT47_011550</name>
</gene>
<feature type="transmembrane region" description="Helical" evidence="5">
    <location>
        <begin position="34"/>
        <end position="57"/>
    </location>
</feature>
<comment type="subcellular location">
    <subcellularLocation>
        <location evidence="1">Membrane</location>
        <topology evidence="1">Multi-pass membrane protein</topology>
    </subcellularLocation>
</comment>
<keyword evidence="3 5" id="KW-1133">Transmembrane helix</keyword>
<keyword evidence="4 5" id="KW-0472">Membrane</keyword>
<keyword evidence="7" id="KW-1185">Reference proteome</keyword>
<protein>
    <submittedName>
        <fullName evidence="6">Uncharacterized protein</fullName>
    </submittedName>
</protein>
<dbReference type="EMBL" id="JAEPRD010000096">
    <property type="protein sequence ID" value="KAG2199438.1"/>
    <property type="molecule type" value="Genomic_DNA"/>
</dbReference>
<feature type="transmembrane region" description="Helical" evidence="5">
    <location>
        <begin position="78"/>
        <end position="100"/>
    </location>
</feature>
<evidence type="ECO:0000256" key="3">
    <source>
        <dbReference type="ARBA" id="ARBA00022989"/>
    </source>
</evidence>
<evidence type="ECO:0000256" key="2">
    <source>
        <dbReference type="ARBA" id="ARBA00022692"/>
    </source>
</evidence>
<organism evidence="6 7">
    <name type="scientific">Mucor saturninus</name>
    <dbReference type="NCBI Taxonomy" id="64648"/>
    <lineage>
        <taxon>Eukaryota</taxon>
        <taxon>Fungi</taxon>
        <taxon>Fungi incertae sedis</taxon>
        <taxon>Mucoromycota</taxon>
        <taxon>Mucoromycotina</taxon>
        <taxon>Mucoromycetes</taxon>
        <taxon>Mucorales</taxon>
        <taxon>Mucorineae</taxon>
        <taxon>Mucoraceae</taxon>
        <taxon>Mucor</taxon>
    </lineage>
</organism>
<dbReference type="InterPro" id="IPR059112">
    <property type="entry name" value="CysZ/EI24"/>
</dbReference>
<keyword evidence="2 5" id="KW-0812">Transmembrane</keyword>
<proteinExistence type="predicted"/>
<dbReference type="PANTHER" id="PTHR34292">
    <property type="entry name" value="OUTER SPORE WALL PROTEIN LDS1"/>
    <property type="match status" value="1"/>
</dbReference>
<dbReference type="PANTHER" id="PTHR34292:SF2">
    <property type="entry name" value="OUTER SPORE WALL PROTEIN LDS1"/>
    <property type="match status" value="1"/>
</dbReference>
<feature type="transmembrane region" description="Helical" evidence="5">
    <location>
        <begin position="174"/>
        <end position="200"/>
    </location>
</feature>
<dbReference type="Pfam" id="PF07264">
    <property type="entry name" value="EI24"/>
    <property type="match status" value="1"/>
</dbReference>
<evidence type="ECO:0000256" key="4">
    <source>
        <dbReference type="ARBA" id="ARBA00023136"/>
    </source>
</evidence>
<evidence type="ECO:0000256" key="5">
    <source>
        <dbReference type="SAM" id="Phobius"/>
    </source>
</evidence>
<sequence>MLNVFQERHLPTAAYPLRGFAHFLHHPQRHAGPIGLSILKVFGTSALAIIPLYKYGYDIQRDVISILYRGLITDSPHISSILVAVTSSILFFLETSAITLQLGSHFVGSVRERLFDSVLKERKGMPGDNKVQVSEQVGGSGVTLNQHHFLSPMNLMILSAEVDESWSIYLLKPAIFVMTLPLNLVPVLGPLCFISIQALFTGGSAHRRYFQLYNWSPAQRQRRVETYFWQYERFGIVSSALEMIPFVGYVFMYTNQIG</sequence>
<evidence type="ECO:0000313" key="7">
    <source>
        <dbReference type="Proteomes" id="UP000603453"/>
    </source>
</evidence>
<dbReference type="OrthoDB" id="10012223at2759"/>
<comment type="caution">
    <text evidence="6">The sequence shown here is derived from an EMBL/GenBank/DDBJ whole genome shotgun (WGS) entry which is preliminary data.</text>
</comment>
<name>A0A8H7QXB3_9FUNG</name>
<dbReference type="Proteomes" id="UP000603453">
    <property type="component" value="Unassembled WGS sequence"/>
</dbReference>
<dbReference type="AlphaFoldDB" id="A0A8H7QXB3"/>
<dbReference type="InterPro" id="IPR052786">
    <property type="entry name" value="Spore_wall_assembly"/>
</dbReference>
<evidence type="ECO:0000256" key="1">
    <source>
        <dbReference type="ARBA" id="ARBA00004141"/>
    </source>
</evidence>
<evidence type="ECO:0000313" key="6">
    <source>
        <dbReference type="EMBL" id="KAG2199438.1"/>
    </source>
</evidence>
<reference evidence="6" key="1">
    <citation type="submission" date="2020-12" db="EMBL/GenBank/DDBJ databases">
        <title>Metabolic potential, ecology and presence of endohyphal bacteria is reflected in genomic diversity of Mucoromycotina.</title>
        <authorList>
            <person name="Muszewska A."/>
            <person name="Okrasinska A."/>
            <person name="Steczkiewicz K."/>
            <person name="Drgas O."/>
            <person name="Orlowska M."/>
            <person name="Perlinska-Lenart U."/>
            <person name="Aleksandrzak-Piekarczyk T."/>
            <person name="Szatraj K."/>
            <person name="Zielenkiewicz U."/>
            <person name="Pilsyk S."/>
            <person name="Malc E."/>
            <person name="Mieczkowski P."/>
            <person name="Kruszewska J.S."/>
            <person name="Biernat P."/>
            <person name="Pawlowska J."/>
        </authorList>
    </citation>
    <scope>NUCLEOTIDE SEQUENCE</scope>
    <source>
        <strain evidence="6">WA0000017839</strain>
    </source>
</reference>
<accession>A0A8H7QXB3</accession>